<protein>
    <submittedName>
        <fullName evidence="2">Uncharacterized protein</fullName>
    </submittedName>
</protein>
<accession>A0A7S4RJB2</accession>
<gene>
    <name evidence="2" type="ORF">AMON00008_LOCUS35554</name>
</gene>
<dbReference type="EMBL" id="HBNR01050813">
    <property type="protein sequence ID" value="CAE4614705.1"/>
    <property type="molecule type" value="Transcribed_RNA"/>
</dbReference>
<feature type="region of interest" description="Disordered" evidence="1">
    <location>
        <begin position="1"/>
        <end position="25"/>
    </location>
</feature>
<feature type="region of interest" description="Disordered" evidence="1">
    <location>
        <begin position="90"/>
        <end position="133"/>
    </location>
</feature>
<reference evidence="2" key="1">
    <citation type="submission" date="2021-01" db="EMBL/GenBank/DDBJ databases">
        <authorList>
            <person name="Corre E."/>
            <person name="Pelletier E."/>
            <person name="Niang G."/>
            <person name="Scheremetjew M."/>
            <person name="Finn R."/>
            <person name="Kale V."/>
            <person name="Holt S."/>
            <person name="Cochrane G."/>
            <person name="Meng A."/>
            <person name="Brown T."/>
            <person name="Cohen L."/>
        </authorList>
    </citation>
    <scope>NUCLEOTIDE SEQUENCE</scope>
    <source>
        <strain evidence="2">CCMP3105</strain>
    </source>
</reference>
<evidence type="ECO:0000313" key="2">
    <source>
        <dbReference type="EMBL" id="CAE4614705.1"/>
    </source>
</evidence>
<evidence type="ECO:0000256" key="1">
    <source>
        <dbReference type="SAM" id="MobiDB-lite"/>
    </source>
</evidence>
<feature type="compositionally biased region" description="Polar residues" evidence="1">
    <location>
        <begin position="1"/>
        <end position="18"/>
    </location>
</feature>
<sequence length="235" mass="27077">MAWSPQNLLWGNAASPSKGSRKRNFNPRVVEAIPKERHLAHHFTRGLDLREEFRNVYRGEEARIQAMLKPPPEPEPRSIFVVPKLMEEPRRARSAASIPEKKAAPAAEDSPPRRRPGMQRPFVAPQDPLGLPNPHIERRDAIDAEISEQEDRLARTRSESALKLKHGFAVQAPTFNWDHQQPGIFLTENQISFFPRSVEKVKEFGCGKDSRYTRPYDETYLHREALARNKQMARF</sequence>
<proteinExistence type="predicted"/>
<dbReference type="AlphaFoldDB" id="A0A7S4RJB2"/>
<organism evidence="2">
    <name type="scientific">Alexandrium monilatum</name>
    <dbReference type="NCBI Taxonomy" id="311494"/>
    <lineage>
        <taxon>Eukaryota</taxon>
        <taxon>Sar</taxon>
        <taxon>Alveolata</taxon>
        <taxon>Dinophyceae</taxon>
        <taxon>Gonyaulacales</taxon>
        <taxon>Pyrocystaceae</taxon>
        <taxon>Alexandrium</taxon>
    </lineage>
</organism>
<name>A0A7S4RJB2_9DINO</name>